<proteinExistence type="inferred from homology"/>
<evidence type="ECO:0000256" key="3">
    <source>
        <dbReference type="ARBA" id="ARBA00022722"/>
    </source>
</evidence>
<evidence type="ECO:0000256" key="7">
    <source>
        <dbReference type="ARBA" id="ARBA00023016"/>
    </source>
</evidence>
<keyword evidence="7" id="KW-0346">Stress response</keyword>
<keyword evidence="4" id="KW-0255">Endonuclease</keyword>
<comment type="similarity">
    <text evidence="1">Belongs to the HicA mRNA interferase family.</text>
</comment>
<dbReference type="Gene3D" id="3.30.920.30">
    <property type="entry name" value="Hypothetical protein"/>
    <property type="match status" value="1"/>
</dbReference>
<dbReference type="GO" id="GO:0016787">
    <property type="term" value="F:hydrolase activity"/>
    <property type="evidence" value="ECO:0007669"/>
    <property type="project" value="UniProtKB-KW"/>
</dbReference>
<keyword evidence="6" id="KW-0694">RNA-binding</keyword>
<keyword evidence="5" id="KW-0378">Hydrolase</keyword>
<dbReference type="InterPro" id="IPR012933">
    <property type="entry name" value="HicA_mRNA_interferase"/>
</dbReference>
<dbReference type="PANTHER" id="PTHR34873">
    <property type="entry name" value="SSR1766 PROTEIN"/>
    <property type="match status" value="1"/>
</dbReference>
<keyword evidence="2" id="KW-1277">Toxin-antitoxin system</keyword>
<name>A0A2M6YTZ3_9BACT</name>
<dbReference type="SUPFAM" id="SSF54786">
    <property type="entry name" value="YcfA/nrd intein domain"/>
    <property type="match status" value="1"/>
</dbReference>
<dbReference type="PANTHER" id="PTHR34873:SF3">
    <property type="entry name" value="ADDICTION MODULE TOXIN, HICA FAMILY"/>
    <property type="match status" value="1"/>
</dbReference>
<dbReference type="GO" id="GO:0004519">
    <property type="term" value="F:endonuclease activity"/>
    <property type="evidence" value="ECO:0007669"/>
    <property type="project" value="UniProtKB-KW"/>
</dbReference>
<evidence type="ECO:0000256" key="4">
    <source>
        <dbReference type="ARBA" id="ARBA00022759"/>
    </source>
</evidence>
<gene>
    <name evidence="8" type="ORF">COT02_03660</name>
</gene>
<evidence type="ECO:0000256" key="5">
    <source>
        <dbReference type="ARBA" id="ARBA00022801"/>
    </source>
</evidence>
<accession>A0A2M6YTZ3</accession>
<sequence>MPKLPIIRPTKFIKILHKLGFIEVRQKGSHKFFYRKSDNKATVIPIHNKDIGRGLTRKILNEINLSVDEFIKLLH</sequence>
<dbReference type="InterPro" id="IPR038570">
    <property type="entry name" value="HicA_sf"/>
</dbReference>
<dbReference type="Proteomes" id="UP000230184">
    <property type="component" value="Unassembled WGS sequence"/>
</dbReference>
<evidence type="ECO:0000313" key="8">
    <source>
        <dbReference type="EMBL" id="PIU36892.1"/>
    </source>
</evidence>
<comment type="caution">
    <text evidence="8">The sequence shown here is derived from an EMBL/GenBank/DDBJ whole genome shotgun (WGS) entry which is preliminary data.</text>
</comment>
<evidence type="ECO:0000256" key="1">
    <source>
        <dbReference type="ARBA" id="ARBA00006620"/>
    </source>
</evidence>
<organism evidence="8 9">
    <name type="scientific">Candidatus Roizmanbacteria bacterium CG07_land_8_20_14_0_80_34_15</name>
    <dbReference type="NCBI Taxonomy" id="1974849"/>
    <lineage>
        <taxon>Bacteria</taxon>
        <taxon>Candidatus Roizmaniibacteriota</taxon>
    </lineage>
</organism>
<keyword evidence="3" id="KW-0540">Nuclease</keyword>
<evidence type="ECO:0000256" key="2">
    <source>
        <dbReference type="ARBA" id="ARBA00022649"/>
    </source>
</evidence>
<evidence type="ECO:0000313" key="9">
    <source>
        <dbReference type="Proteomes" id="UP000230184"/>
    </source>
</evidence>
<dbReference type="Pfam" id="PF07927">
    <property type="entry name" value="HicA_toxin"/>
    <property type="match status" value="1"/>
</dbReference>
<dbReference type="EMBL" id="PEWY01000106">
    <property type="protein sequence ID" value="PIU36892.1"/>
    <property type="molecule type" value="Genomic_DNA"/>
</dbReference>
<dbReference type="AlphaFoldDB" id="A0A2M6YTZ3"/>
<dbReference type="GO" id="GO:0003729">
    <property type="term" value="F:mRNA binding"/>
    <property type="evidence" value="ECO:0007669"/>
    <property type="project" value="InterPro"/>
</dbReference>
<evidence type="ECO:0000256" key="6">
    <source>
        <dbReference type="ARBA" id="ARBA00022884"/>
    </source>
</evidence>
<evidence type="ECO:0008006" key="10">
    <source>
        <dbReference type="Google" id="ProtNLM"/>
    </source>
</evidence>
<protein>
    <recommendedName>
        <fullName evidence="10">Type II toxin-antitoxin system HicA family toxin</fullName>
    </recommendedName>
</protein>
<reference evidence="9" key="1">
    <citation type="submission" date="2017-09" db="EMBL/GenBank/DDBJ databases">
        <title>Depth-based differentiation of microbial function through sediment-hosted aquifers and enrichment of novel symbionts in the deep terrestrial subsurface.</title>
        <authorList>
            <person name="Probst A.J."/>
            <person name="Ladd B."/>
            <person name="Jarett J.K."/>
            <person name="Geller-Mcgrath D.E."/>
            <person name="Sieber C.M.K."/>
            <person name="Emerson J.B."/>
            <person name="Anantharaman K."/>
            <person name="Thomas B.C."/>
            <person name="Malmstrom R."/>
            <person name="Stieglmeier M."/>
            <person name="Klingl A."/>
            <person name="Woyke T."/>
            <person name="Ryan C.M."/>
            <person name="Banfield J.F."/>
        </authorList>
    </citation>
    <scope>NUCLEOTIDE SEQUENCE [LARGE SCALE GENOMIC DNA]</scope>
</reference>